<accession>A0ABU1THB5</accession>
<name>A0ABU1THB5_9SPHI</name>
<dbReference type="EMBL" id="JAVDUU010000004">
    <property type="protein sequence ID" value="MDR6944814.1"/>
    <property type="molecule type" value="Genomic_DNA"/>
</dbReference>
<sequence length="108" mass="12646">MEDISNLNIEAVEDSELILISKTAHVYLETAVPGFYKFNYMQYRGAYMSLQKRLTDIFMLSIEERYTKLLSIYPDITQRVPQHMIASYLGSTPETLSRVRKKIFVKKD</sequence>
<protein>
    <submittedName>
        <fullName evidence="1">CRP-like cAMP-binding protein</fullName>
    </submittedName>
</protein>
<dbReference type="InterPro" id="IPR014710">
    <property type="entry name" value="RmlC-like_jellyroll"/>
</dbReference>
<evidence type="ECO:0000313" key="1">
    <source>
        <dbReference type="EMBL" id="MDR6944814.1"/>
    </source>
</evidence>
<evidence type="ECO:0000313" key="2">
    <source>
        <dbReference type="Proteomes" id="UP001247620"/>
    </source>
</evidence>
<comment type="caution">
    <text evidence="1">The sequence shown here is derived from an EMBL/GenBank/DDBJ whole genome shotgun (WGS) entry which is preliminary data.</text>
</comment>
<dbReference type="Gene3D" id="2.60.120.10">
    <property type="entry name" value="Jelly Rolls"/>
    <property type="match status" value="1"/>
</dbReference>
<keyword evidence="2" id="KW-1185">Reference proteome</keyword>
<proteinExistence type="predicted"/>
<reference evidence="1 2" key="1">
    <citation type="submission" date="2023-07" db="EMBL/GenBank/DDBJ databases">
        <title>Sorghum-associated microbial communities from plants grown in Nebraska, USA.</title>
        <authorList>
            <person name="Schachtman D."/>
        </authorList>
    </citation>
    <scope>NUCLEOTIDE SEQUENCE [LARGE SCALE GENOMIC DNA]</scope>
    <source>
        <strain evidence="1 2">3262</strain>
    </source>
</reference>
<dbReference type="Proteomes" id="UP001247620">
    <property type="component" value="Unassembled WGS sequence"/>
</dbReference>
<gene>
    <name evidence="1" type="ORF">J2W55_004674</name>
</gene>
<organism evidence="1 2">
    <name type="scientific">Mucilaginibacter pocheonensis</name>
    <dbReference type="NCBI Taxonomy" id="398050"/>
    <lineage>
        <taxon>Bacteria</taxon>
        <taxon>Pseudomonadati</taxon>
        <taxon>Bacteroidota</taxon>
        <taxon>Sphingobacteriia</taxon>
        <taxon>Sphingobacteriales</taxon>
        <taxon>Sphingobacteriaceae</taxon>
        <taxon>Mucilaginibacter</taxon>
    </lineage>
</organism>